<feature type="transmembrane region" description="Helical" evidence="1">
    <location>
        <begin position="98"/>
        <end position="125"/>
    </location>
</feature>
<dbReference type="eggNOG" id="ENOG50349NT">
    <property type="taxonomic scope" value="Bacteria"/>
</dbReference>
<comment type="caution">
    <text evidence="2">The sequence shown here is derived from an EMBL/GenBank/DDBJ whole genome shotgun (WGS) entry which is preliminary data.</text>
</comment>
<feature type="transmembrane region" description="Helical" evidence="1">
    <location>
        <begin position="69"/>
        <end position="86"/>
    </location>
</feature>
<evidence type="ECO:0000256" key="1">
    <source>
        <dbReference type="SAM" id="Phobius"/>
    </source>
</evidence>
<protein>
    <submittedName>
        <fullName evidence="2">Uncharacterized protein</fullName>
    </submittedName>
</protein>
<evidence type="ECO:0000313" key="3">
    <source>
        <dbReference type="Proteomes" id="UP000004510"/>
    </source>
</evidence>
<feature type="transmembrane region" description="Helical" evidence="1">
    <location>
        <begin position="31"/>
        <end position="49"/>
    </location>
</feature>
<dbReference type="AlphaFoldDB" id="D4XCE3"/>
<name>D4XCE3_9BURK</name>
<keyword evidence="1" id="KW-1133">Transmembrane helix</keyword>
<keyword evidence="1" id="KW-0472">Membrane</keyword>
<accession>D4XCE3</accession>
<dbReference type="HOGENOM" id="CLU_626463_0_0_4"/>
<reference evidence="3" key="1">
    <citation type="submission" date="2010-03" db="EMBL/GenBank/DDBJ databases">
        <title>Complete sequence of Mobiluncus curtisii ATCC 43063.</title>
        <authorList>
            <person name="Muzny D."/>
            <person name="Qin X."/>
            <person name="Deng J."/>
            <person name="Jiang H."/>
            <person name="Liu Y."/>
            <person name="Qu J."/>
            <person name="Song X.-Z."/>
            <person name="Zhang L."/>
            <person name="Thornton R."/>
            <person name="Coyle M."/>
            <person name="Francisco L."/>
            <person name="Jackson L."/>
            <person name="Javaid M."/>
            <person name="Korchina V."/>
            <person name="Kovar C."/>
            <person name="Mata R."/>
            <person name="Mathew T."/>
            <person name="Ngo R."/>
            <person name="Nguyen L."/>
            <person name="Nguyen N."/>
            <person name="Okwuonu G."/>
            <person name="Ongeri F."/>
            <person name="Pham C."/>
            <person name="Simmons D."/>
            <person name="Wilczek-Boney K."/>
            <person name="Hale W."/>
            <person name="Jakkamsetti A."/>
            <person name="Pham P."/>
            <person name="Ruth R."/>
            <person name="San Lucas F."/>
            <person name="Warren J."/>
            <person name="Zhang J."/>
            <person name="Zhao Z."/>
            <person name="Zhou C."/>
            <person name="Zhu D."/>
            <person name="Lee S."/>
            <person name="Bess C."/>
            <person name="Blankenburg K."/>
            <person name="Forbes L."/>
            <person name="Fu Q."/>
            <person name="Gubbala S."/>
            <person name="Hirani K."/>
            <person name="Jayaseelan J.C."/>
            <person name="Lara F."/>
            <person name="Munidasa M."/>
            <person name="Palculict T."/>
            <person name="Patil S."/>
            <person name="Pu L.-L."/>
            <person name="Saada N."/>
            <person name="Tang L."/>
            <person name="Weissenberger G."/>
            <person name="Zhu Y."/>
            <person name="Hemphill L."/>
            <person name="Shang Y."/>
            <person name="Youmans B."/>
            <person name="Ayvaz T."/>
            <person name="Ross M."/>
            <person name="Santibanez J."/>
            <person name="Aqrawi P."/>
            <person name="Gross S."/>
            <person name="Joshi V."/>
            <person name="Fowler G."/>
            <person name="Nazareth L."/>
            <person name="Reid J."/>
            <person name="Worley K."/>
            <person name="Petrosino J."/>
            <person name="Highlander S."/>
            <person name="Gibbs R."/>
            <person name="Gibbs R."/>
        </authorList>
    </citation>
    <scope>NUCLEOTIDE SEQUENCE [LARGE SCALE GENOMIC DNA]</scope>
    <source>
        <strain evidence="3">ATCC 43553</strain>
    </source>
</reference>
<dbReference type="Proteomes" id="UP000004510">
    <property type="component" value="Unassembled WGS sequence"/>
</dbReference>
<proteinExistence type="predicted"/>
<dbReference type="PATRIC" id="fig|742159.3.peg.4102"/>
<organism evidence="2 3">
    <name type="scientific">Achromobacter piechaudii ATCC 43553</name>
    <dbReference type="NCBI Taxonomy" id="742159"/>
    <lineage>
        <taxon>Bacteria</taxon>
        <taxon>Pseudomonadati</taxon>
        <taxon>Pseudomonadota</taxon>
        <taxon>Betaproteobacteria</taxon>
        <taxon>Burkholderiales</taxon>
        <taxon>Alcaligenaceae</taxon>
        <taxon>Achromobacter</taxon>
    </lineage>
</organism>
<keyword evidence="1" id="KW-0812">Transmembrane</keyword>
<evidence type="ECO:0000313" key="2">
    <source>
        <dbReference type="EMBL" id="EFF75523.1"/>
    </source>
</evidence>
<sequence length="437" mass="48089">MRIQLIMRVLETKIERPCDMSQNTPSLWHRLRRPLAAMLLGLLPFWLFMGSTQQTLVNGKLVQDSSFNILGLILAIAGLVMAAKMLKKDGSYGEPPRWWARTVLCVAAVLLCVFQIGQSAGLYYFNVGQSIEQLQARLFGPSEPRAQSLASELDKESLARAEQRAATVSQVLLRDDIATSLARIHANATLYNLYAEKCNNPGKRFVLDAVPALLTEQDRTYVSKAQTLAARNAADRFDCESAQMRDFMTRWLADDVLRDRADLAAQTAAYAKRFGDKPASAGDDALTTTGLGVWLGDTLADVQAAFKTSSTPVPVGQSGNTKLELADRGIELMFNPVGRVNAIVVRAPFTGSIVGLKIGDSRRTVNRLLGESWIDVRLPYDNAAADYEIRFRKKTPGTSSQWLDRRNGNPQTALVLQGASYASQIDEIRLITPRAPG</sequence>
<dbReference type="EMBL" id="ADMS01000070">
    <property type="protein sequence ID" value="EFF75523.1"/>
    <property type="molecule type" value="Genomic_DNA"/>
</dbReference>
<gene>
    <name evidence="2" type="ORF">HMPREF0004_3140</name>
</gene>